<sequence length="352" mass="39984">MVEYNTNNNINITKKPSTLQKLARWQSSTTHEKRLNTKPKSLASLEPVHHDDLKKGSLYIVKINHVSITLFEGSEAVPLRWSEARFLPGDFESFDAFDDAGNPPVHLWTRYLQVDVPDNWFALFEEARRKQREWKGINQRKSQLLPPLSTTSPLPSTQQQHQHTLLTDDHQRIIRDYALQSSSIPVSSSAAASTNIVDPTSSFLSSVSSLPMESRPLGYIMNYNDSSDIHPDINNNDNNDDNAPISSTAVSHHIEFPRPPSTVPGVLDRDELRRHLQDDLDNLQGSPSMLSSSSQTIQDEGRRPSSMSLSLETKYQNNNNKKNDKNRFLRHHASFTLSNSKRQSIQNFFSKK</sequence>
<evidence type="ECO:0000256" key="1">
    <source>
        <dbReference type="SAM" id="MobiDB-lite"/>
    </source>
</evidence>
<dbReference type="AlphaFoldDB" id="A0AAD5JZW9"/>
<feature type="compositionally biased region" description="Polar residues" evidence="1">
    <location>
        <begin position="305"/>
        <end position="316"/>
    </location>
</feature>
<proteinExistence type="predicted"/>
<accession>A0AAD5JZW9</accession>
<keyword evidence="3" id="KW-1185">Reference proteome</keyword>
<protein>
    <submittedName>
        <fullName evidence="2">Uncharacterized protein</fullName>
    </submittedName>
</protein>
<comment type="caution">
    <text evidence="2">The sequence shown here is derived from an EMBL/GenBank/DDBJ whole genome shotgun (WGS) entry which is preliminary data.</text>
</comment>
<dbReference type="EMBL" id="JAIXMP010000056">
    <property type="protein sequence ID" value="KAI9244819.1"/>
    <property type="molecule type" value="Genomic_DNA"/>
</dbReference>
<feature type="region of interest" description="Disordered" evidence="1">
    <location>
        <begin position="280"/>
        <end position="327"/>
    </location>
</feature>
<evidence type="ECO:0000313" key="2">
    <source>
        <dbReference type="EMBL" id="KAI9244819.1"/>
    </source>
</evidence>
<reference evidence="2" key="2">
    <citation type="submission" date="2023-02" db="EMBL/GenBank/DDBJ databases">
        <authorList>
            <consortium name="DOE Joint Genome Institute"/>
            <person name="Mondo S.J."/>
            <person name="Chang Y."/>
            <person name="Wang Y."/>
            <person name="Ahrendt S."/>
            <person name="Andreopoulos W."/>
            <person name="Barry K."/>
            <person name="Beard J."/>
            <person name="Benny G.L."/>
            <person name="Blankenship S."/>
            <person name="Bonito G."/>
            <person name="Cuomo C."/>
            <person name="Desiro A."/>
            <person name="Gervers K.A."/>
            <person name="Hundley H."/>
            <person name="Kuo A."/>
            <person name="LaButti K."/>
            <person name="Lang B.F."/>
            <person name="Lipzen A."/>
            <person name="O'Donnell K."/>
            <person name="Pangilinan J."/>
            <person name="Reynolds N."/>
            <person name="Sandor L."/>
            <person name="Smith M.W."/>
            <person name="Tsang A."/>
            <person name="Grigoriev I.V."/>
            <person name="Stajich J.E."/>
            <person name="Spatafora J.W."/>
        </authorList>
    </citation>
    <scope>NUCLEOTIDE SEQUENCE</scope>
    <source>
        <strain evidence="2">RSA 2281</strain>
    </source>
</reference>
<reference evidence="2" key="1">
    <citation type="journal article" date="2022" name="IScience">
        <title>Evolution of zygomycete secretomes and the origins of terrestrial fungal ecologies.</title>
        <authorList>
            <person name="Chang Y."/>
            <person name="Wang Y."/>
            <person name="Mondo S."/>
            <person name="Ahrendt S."/>
            <person name="Andreopoulos W."/>
            <person name="Barry K."/>
            <person name="Beard J."/>
            <person name="Benny G.L."/>
            <person name="Blankenship S."/>
            <person name="Bonito G."/>
            <person name="Cuomo C."/>
            <person name="Desiro A."/>
            <person name="Gervers K.A."/>
            <person name="Hundley H."/>
            <person name="Kuo A."/>
            <person name="LaButti K."/>
            <person name="Lang B.F."/>
            <person name="Lipzen A."/>
            <person name="O'Donnell K."/>
            <person name="Pangilinan J."/>
            <person name="Reynolds N."/>
            <person name="Sandor L."/>
            <person name="Smith M.E."/>
            <person name="Tsang A."/>
            <person name="Grigoriev I.V."/>
            <person name="Stajich J.E."/>
            <person name="Spatafora J.W."/>
        </authorList>
    </citation>
    <scope>NUCLEOTIDE SEQUENCE</scope>
    <source>
        <strain evidence="2">RSA 2281</strain>
    </source>
</reference>
<organism evidence="2 3">
    <name type="scientific">Phascolomyces articulosus</name>
    <dbReference type="NCBI Taxonomy" id="60185"/>
    <lineage>
        <taxon>Eukaryota</taxon>
        <taxon>Fungi</taxon>
        <taxon>Fungi incertae sedis</taxon>
        <taxon>Mucoromycota</taxon>
        <taxon>Mucoromycotina</taxon>
        <taxon>Mucoromycetes</taxon>
        <taxon>Mucorales</taxon>
        <taxon>Lichtheimiaceae</taxon>
        <taxon>Phascolomyces</taxon>
    </lineage>
</organism>
<dbReference type="Proteomes" id="UP001209540">
    <property type="component" value="Unassembled WGS sequence"/>
</dbReference>
<evidence type="ECO:0000313" key="3">
    <source>
        <dbReference type="Proteomes" id="UP001209540"/>
    </source>
</evidence>
<name>A0AAD5JZW9_9FUNG</name>
<gene>
    <name evidence="2" type="ORF">BDA99DRAFT_543863</name>
</gene>